<dbReference type="RefSeq" id="XP_012940572.2">
    <property type="nucleotide sequence ID" value="XM_013085118.2"/>
</dbReference>
<sequence length="159" mass="17629">MDPITTENSDTPEAENCTGVTSMAEWQSAVCYCDCDQPPIIVEPEYLVLTTDEKVEKIVEELFVDPANTSAAQRKLISADDTRPSARSIGALGITMMVLGLSVSLPVCLFVCLFVCVIVYLSVCLVICPIVCFFECQCTRLWFCIFQPVHRFVNIDCIV</sequence>
<reference evidence="3" key="1">
    <citation type="submission" date="2025-08" db="UniProtKB">
        <authorList>
            <consortium name="RefSeq"/>
        </authorList>
    </citation>
    <scope>IDENTIFICATION</scope>
</reference>
<keyword evidence="1" id="KW-0812">Transmembrane</keyword>
<dbReference type="Proteomes" id="UP000694888">
    <property type="component" value="Unplaced"/>
</dbReference>
<proteinExistence type="predicted"/>
<evidence type="ECO:0000313" key="2">
    <source>
        <dbReference type="Proteomes" id="UP000694888"/>
    </source>
</evidence>
<accession>A0ABM1A4B5</accession>
<keyword evidence="1" id="KW-1133">Transmembrane helix</keyword>
<keyword evidence="1" id="KW-0472">Membrane</keyword>
<evidence type="ECO:0000256" key="1">
    <source>
        <dbReference type="SAM" id="Phobius"/>
    </source>
</evidence>
<keyword evidence="2" id="KW-1185">Reference proteome</keyword>
<evidence type="ECO:0000313" key="3">
    <source>
        <dbReference type="RefSeq" id="XP_012940572.2"/>
    </source>
</evidence>
<protein>
    <submittedName>
        <fullName evidence="3">Uncharacterized protein LOC101855808</fullName>
    </submittedName>
</protein>
<dbReference type="GeneID" id="101855808"/>
<name>A0ABM1A4B5_APLCA</name>
<organism evidence="2 3">
    <name type="scientific">Aplysia californica</name>
    <name type="common">California sea hare</name>
    <dbReference type="NCBI Taxonomy" id="6500"/>
    <lineage>
        <taxon>Eukaryota</taxon>
        <taxon>Metazoa</taxon>
        <taxon>Spiralia</taxon>
        <taxon>Lophotrochozoa</taxon>
        <taxon>Mollusca</taxon>
        <taxon>Gastropoda</taxon>
        <taxon>Heterobranchia</taxon>
        <taxon>Euthyneura</taxon>
        <taxon>Tectipleura</taxon>
        <taxon>Aplysiida</taxon>
        <taxon>Aplysioidea</taxon>
        <taxon>Aplysiidae</taxon>
        <taxon>Aplysia</taxon>
    </lineage>
</organism>
<gene>
    <name evidence="3" type="primary">LOC101855808</name>
</gene>
<feature type="transmembrane region" description="Helical" evidence="1">
    <location>
        <begin position="92"/>
        <end position="121"/>
    </location>
</feature>